<organism evidence="2 3">
    <name type="scientific">Gossypium anomalum</name>
    <dbReference type="NCBI Taxonomy" id="47600"/>
    <lineage>
        <taxon>Eukaryota</taxon>
        <taxon>Viridiplantae</taxon>
        <taxon>Streptophyta</taxon>
        <taxon>Embryophyta</taxon>
        <taxon>Tracheophyta</taxon>
        <taxon>Spermatophyta</taxon>
        <taxon>Magnoliopsida</taxon>
        <taxon>eudicotyledons</taxon>
        <taxon>Gunneridae</taxon>
        <taxon>Pentapetalae</taxon>
        <taxon>rosids</taxon>
        <taxon>malvids</taxon>
        <taxon>Malvales</taxon>
        <taxon>Malvaceae</taxon>
        <taxon>Malvoideae</taxon>
        <taxon>Gossypium</taxon>
    </lineage>
</organism>
<accession>A0A8J5ZF90</accession>
<reference evidence="2 3" key="1">
    <citation type="journal article" date="2021" name="bioRxiv">
        <title>The Gossypium anomalum genome as a resource for cotton improvement and evolutionary analysis of hybrid incompatibility.</title>
        <authorList>
            <person name="Grover C.E."/>
            <person name="Yuan D."/>
            <person name="Arick M.A."/>
            <person name="Miller E.R."/>
            <person name="Hu G."/>
            <person name="Peterson D.G."/>
            <person name="Wendel J.F."/>
            <person name="Udall J.A."/>
        </authorList>
    </citation>
    <scope>NUCLEOTIDE SEQUENCE [LARGE SCALE GENOMIC DNA]</scope>
    <source>
        <strain evidence="2">JFW-Udall</strain>
        <tissue evidence="2">Leaf</tissue>
    </source>
</reference>
<keyword evidence="3" id="KW-1185">Reference proteome</keyword>
<evidence type="ECO:0000313" key="2">
    <source>
        <dbReference type="EMBL" id="KAG8498646.1"/>
    </source>
</evidence>
<dbReference type="EMBL" id="JAHUZN010000003">
    <property type="protein sequence ID" value="KAG8498646.1"/>
    <property type="molecule type" value="Genomic_DNA"/>
</dbReference>
<evidence type="ECO:0000313" key="3">
    <source>
        <dbReference type="Proteomes" id="UP000701853"/>
    </source>
</evidence>
<name>A0A8J5ZF90_9ROSI</name>
<comment type="caution">
    <text evidence="2">The sequence shown here is derived from an EMBL/GenBank/DDBJ whole genome shotgun (WGS) entry which is preliminary data.</text>
</comment>
<keyword evidence="1" id="KW-0812">Transmembrane</keyword>
<evidence type="ECO:0000256" key="1">
    <source>
        <dbReference type="SAM" id="Phobius"/>
    </source>
</evidence>
<sequence>MRQPYNYNHQFHQSQRSAFATLFLLLLPIFFPNLFAPLRRTSPSLFSEWNAPKLRHLSLLEVALRWKTLIKQHFDLWSPLPNQG</sequence>
<dbReference type="OrthoDB" id="1939104at2759"/>
<keyword evidence="1" id="KW-1133">Transmembrane helix</keyword>
<dbReference type="AlphaFoldDB" id="A0A8J5ZF90"/>
<dbReference type="Proteomes" id="UP000701853">
    <property type="component" value="Chromosome 3"/>
</dbReference>
<protein>
    <submittedName>
        <fullName evidence="2">Uncharacterized protein</fullName>
    </submittedName>
</protein>
<keyword evidence="1" id="KW-0472">Membrane</keyword>
<feature type="transmembrane region" description="Helical" evidence="1">
    <location>
        <begin position="17"/>
        <end position="36"/>
    </location>
</feature>
<proteinExistence type="predicted"/>
<gene>
    <name evidence="2" type="ORF">CXB51_005200</name>
</gene>